<keyword evidence="2" id="KW-1185">Reference proteome</keyword>
<evidence type="ECO:0000313" key="2">
    <source>
        <dbReference type="Proteomes" id="UP000595140"/>
    </source>
</evidence>
<organism evidence="1 2">
    <name type="scientific">Cuscuta campestris</name>
    <dbReference type="NCBI Taxonomy" id="132261"/>
    <lineage>
        <taxon>Eukaryota</taxon>
        <taxon>Viridiplantae</taxon>
        <taxon>Streptophyta</taxon>
        <taxon>Embryophyta</taxon>
        <taxon>Tracheophyta</taxon>
        <taxon>Spermatophyta</taxon>
        <taxon>Magnoliopsida</taxon>
        <taxon>eudicotyledons</taxon>
        <taxon>Gunneridae</taxon>
        <taxon>Pentapetalae</taxon>
        <taxon>asterids</taxon>
        <taxon>lamiids</taxon>
        <taxon>Solanales</taxon>
        <taxon>Convolvulaceae</taxon>
        <taxon>Cuscuteae</taxon>
        <taxon>Cuscuta</taxon>
        <taxon>Cuscuta subgen. Grammica</taxon>
        <taxon>Cuscuta sect. Cleistogrammica</taxon>
    </lineage>
</organism>
<accession>A0A484MI82</accession>
<evidence type="ECO:0000313" key="1">
    <source>
        <dbReference type="EMBL" id="VFQ88502.1"/>
    </source>
</evidence>
<dbReference type="Proteomes" id="UP000595140">
    <property type="component" value="Unassembled WGS sequence"/>
</dbReference>
<sequence>MISKEPTQPKAQIYGCGPGTIIYILNTPLTCRRSFFSRLARETLIFLKLGGAEFRTRDLLVNEALIPYQKNQLNQKLKLMVVAQK</sequence>
<dbReference type="EMBL" id="OOIL02003592">
    <property type="protein sequence ID" value="VFQ88502.1"/>
    <property type="molecule type" value="Genomic_DNA"/>
</dbReference>
<gene>
    <name evidence="1" type="ORF">CCAM_LOCUS30278</name>
</gene>
<proteinExistence type="predicted"/>
<dbReference type="AlphaFoldDB" id="A0A484MI82"/>
<reference evidence="1 2" key="1">
    <citation type="submission" date="2018-04" db="EMBL/GenBank/DDBJ databases">
        <authorList>
            <person name="Vogel A."/>
        </authorList>
    </citation>
    <scope>NUCLEOTIDE SEQUENCE [LARGE SCALE GENOMIC DNA]</scope>
</reference>
<name>A0A484MI82_9ASTE</name>
<protein>
    <submittedName>
        <fullName evidence="1">Uncharacterized protein</fullName>
    </submittedName>
</protein>
<dbReference type="OrthoDB" id="1751727at2759"/>